<sequence>MATLPFCACELFLLHSNRLCAFVAAQLTFCSSFGSSPYFFSKRFAHATDVPGLPDTVYEYCNVFKLI</sequence>
<keyword evidence="1" id="KW-0732">Signal</keyword>
<protein>
    <submittedName>
        <fullName evidence="2">Putative secreted protein</fullName>
    </submittedName>
</protein>
<evidence type="ECO:0000313" key="2">
    <source>
        <dbReference type="EMBL" id="NOV50237.1"/>
    </source>
</evidence>
<evidence type="ECO:0000256" key="1">
    <source>
        <dbReference type="SAM" id="SignalP"/>
    </source>
</evidence>
<reference evidence="2" key="1">
    <citation type="submission" date="2020-03" db="EMBL/GenBank/DDBJ databases">
        <title>Transcriptomic Profiling of the Digestive Tract of the Rat Flea, Xenopsylla cheopis, Following Blood Feeding and Infection with Yersinia pestis.</title>
        <authorList>
            <person name="Bland D.M."/>
            <person name="Martens C.A."/>
            <person name="Virtaneva K."/>
            <person name="Kanakabandi K."/>
            <person name="Long D."/>
            <person name="Rosenke R."/>
            <person name="Saturday G.A."/>
            <person name="Hoyt F.H."/>
            <person name="Bruno D.P."/>
            <person name="Ribeiro J.M.C."/>
            <person name="Hinnebusch J."/>
        </authorList>
    </citation>
    <scope>NUCLEOTIDE SEQUENCE</scope>
</reference>
<dbReference type="AlphaFoldDB" id="A0A6M2E078"/>
<organism evidence="2">
    <name type="scientific">Xenopsylla cheopis</name>
    <name type="common">Oriental rat flea</name>
    <name type="synonym">Pulex cheopis</name>
    <dbReference type="NCBI Taxonomy" id="163159"/>
    <lineage>
        <taxon>Eukaryota</taxon>
        <taxon>Metazoa</taxon>
        <taxon>Ecdysozoa</taxon>
        <taxon>Arthropoda</taxon>
        <taxon>Hexapoda</taxon>
        <taxon>Insecta</taxon>
        <taxon>Pterygota</taxon>
        <taxon>Neoptera</taxon>
        <taxon>Endopterygota</taxon>
        <taxon>Siphonaptera</taxon>
        <taxon>Pulicidae</taxon>
        <taxon>Xenopsyllinae</taxon>
        <taxon>Xenopsylla</taxon>
    </lineage>
</organism>
<accession>A0A6M2E078</accession>
<dbReference type="EMBL" id="GIIL01006511">
    <property type="protein sequence ID" value="NOV50237.1"/>
    <property type="molecule type" value="Transcribed_RNA"/>
</dbReference>
<feature type="signal peptide" evidence="1">
    <location>
        <begin position="1"/>
        <end position="25"/>
    </location>
</feature>
<proteinExistence type="predicted"/>
<name>A0A6M2E078_XENCH</name>
<feature type="chain" id="PRO_5026716054" evidence="1">
    <location>
        <begin position="26"/>
        <end position="67"/>
    </location>
</feature>